<reference evidence="2 3" key="1">
    <citation type="journal article" date="2016" name="Int. J. Syst. Evol. Microbiol.">
        <title>Pontibacter aydingkolensis sp. nov., isolated from soil of a salt lake.</title>
        <authorList>
            <person name="Osman G."/>
            <person name="Zhang T."/>
            <person name="Lou K."/>
            <person name="Gao Y."/>
            <person name="Chang W."/>
            <person name="Lin Q."/>
            <person name="Yang H.M."/>
            <person name="Huo X.D."/>
            <person name="Wang N."/>
        </authorList>
    </citation>
    <scope>NUCLEOTIDE SEQUENCE [LARGE SCALE GENOMIC DNA]</scope>
    <source>
        <strain evidence="2 3">KACC 19255</strain>
    </source>
</reference>
<gene>
    <name evidence="2" type="ORF">K0O23_09245</name>
</gene>
<comment type="caution">
    <text evidence="2">The sequence shown here is derived from an EMBL/GenBank/DDBJ whole genome shotgun (WGS) entry which is preliminary data.</text>
</comment>
<feature type="transmembrane region" description="Helical" evidence="1">
    <location>
        <begin position="38"/>
        <end position="58"/>
    </location>
</feature>
<keyword evidence="1" id="KW-1133">Transmembrane helix</keyword>
<keyword evidence="1" id="KW-0472">Membrane</keyword>
<protein>
    <submittedName>
        <fullName evidence="2">Uncharacterized protein</fullName>
    </submittedName>
</protein>
<keyword evidence="1" id="KW-0812">Transmembrane</keyword>
<dbReference type="EMBL" id="JAHYXK010000006">
    <property type="protein sequence ID" value="MBW7467253.1"/>
    <property type="molecule type" value="Genomic_DNA"/>
</dbReference>
<evidence type="ECO:0000313" key="3">
    <source>
        <dbReference type="Proteomes" id="UP000813018"/>
    </source>
</evidence>
<sequence>MPEPAVANYDIIIAQVYFPAAMHPAFLIILIELELQEIFTGFGVTTSWVLAATGFKAINRSTKYKRMSVVLT</sequence>
<keyword evidence="3" id="KW-1185">Reference proteome</keyword>
<dbReference type="RefSeq" id="WP_219877139.1">
    <property type="nucleotide sequence ID" value="NZ_JAHYXK010000006.1"/>
</dbReference>
<dbReference type="Proteomes" id="UP000813018">
    <property type="component" value="Unassembled WGS sequence"/>
</dbReference>
<feature type="transmembrane region" description="Helical" evidence="1">
    <location>
        <begin position="12"/>
        <end position="32"/>
    </location>
</feature>
<name>A0ABS7CTT2_9BACT</name>
<evidence type="ECO:0000313" key="2">
    <source>
        <dbReference type="EMBL" id="MBW7467253.1"/>
    </source>
</evidence>
<accession>A0ABS7CTT2</accession>
<proteinExistence type="predicted"/>
<organism evidence="2 3">
    <name type="scientific">Pontibacter aydingkolensis</name>
    <dbReference type="NCBI Taxonomy" id="1911536"/>
    <lineage>
        <taxon>Bacteria</taxon>
        <taxon>Pseudomonadati</taxon>
        <taxon>Bacteroidota</taxon>
        <taxon>Cytophagia</taxon>
        <taxon>Cytophagales</taxon>
        <taxon>Hymenobacteraceae</taxon>
        <taxon>Pontibacter</taxon>
    </lineage>
</organism>
<evidence type="ECO:0000256" key="1">
    <source>
        <dbReference type="SAM" id="Phobius"/>
    </source>
</evidence>